<dbReference type="PANTHER" id="PTHR34597:SF3">
    <property type="entry name" value="OUTER MEMBRANE TRANSPORTER CDIB"/>
    <property type="match status" value="1"/>
</dbReference>
<dbReference type="PIRSF" id="PIRSF029745">
    <property type="entry name" value="FhaC"/>
    <property type="match status" value="1"/>
</dbReference>
<evidence type="ECO:0000259" key="1">
    <source>
        <dbReference type="Pfam" id="PF03865"/>
    </source>
</evidence>
<feature type="domain" description="Haemolysin activator HlyB C-terminal" evidence="1">
    <location>
        <begin position="170"/>
        <end position="477"/>
    </location>
</feature>
<dbReference type="InterPro" id="IPR027282">
    <property type="entry name" value="TPS"/>
</dbReference>
<proteinExistence type="predicted"/>
<gene>
    <name evidence="3" type="ORF">BZL54_22075</name>
</gene>
<dbReference type="Gene3D" id="2.40.160.50">
    <property type="entry name" value="membrane protein fhac: a member of the omp85/tpsb transporter family"/>
    <property type="match status" value="1"/>
</dbReference>
<sequence length="515" mass="55643">MQDLQDLWQAEQQESRRRSLQQAVPADANPAAATDLGTTCLQWQSVELKGLDLLSAGQKQTLLDALPAGCVTAQRLGELTRLITAMFLQQGYFRINLDSSHVGRTLTWTVRPARVAAIRNATSLNTASLFPGLIGEPVNVHDLDQGLEQANRLPGHHVTMDVYPDRNGDVVIALTDVPAGAVHGSIGWNNFGPGSTGRAQAVAQFSVSNPTGLADSLAFNATSTLHTDPSRYSRSAGALYSIPFGHWTFSALGGASVYRTLASLVIHTVRLDGNSWFAGLRGEYVFSRDGAHISSAYGQLTRVVVESRFMGSTLAIQSASLTTLAAGLNHTALVGRNVLGANLEYKQGLSWLGADKDAPGSGLPVSQFRKTTTSLSWSHAYQAYRQTLRFDHVLAAQYSADNLPPIEQMGITDRGSIRGFRNTYLTGDYGFYLRQTVSSPQHVASGMFSPYLGLDAGRVRQHGGQWRGAVSGTLGVAFDRKPWSADLAFSKGRTFAQFSGDAWDTEFMAQVVARF</sequence>
<dbReference type="GO" id="GO:0046819">
    <property type="term" value="P:protein secretion by the type V secretion system"/>
    <property type="evidence" value="ECO:0007669"/>
    <property type="project" value="TreeGrafter"/>
</dbReference>
<dbReference type="GO" id="GO:0098046">
    <property type="term" value="C:type V protein secretion system complex"/>
    <property type="evidence" value="ECO:0007669"/>
    <property type="project" value="TreeGrafter"/>
</dbReference>
<dbReference type="EMBL" id="MTZU01000069">
    <property type="protein sequence ID" value="PCE30142.1"/>
    <property type="molecule type" value="Genomic_DNA"/>
</dbReference>
<dbReference type="InterPro" id="IPR035251">
    <property type="entry name" value="ShlB_POTRA"/>
</dbReference>
<feature type="domain" description="ShlB POTRA" evidence="2">
    <location>
        <begin position="117"/>
        <end position="164"/>
    </location>
</feature>
<dbReference type="Proteomes" id="UP000217994">
    <property type="component" value="Unassembled WGS sequence"/>
</dbReference>
<dbReference type="GO" id="GO:0008320">
    <property type="term" value="F:protein transmembrane transporter activity"/>
    <property type="evidence" value="ECO:0007669"/>
    <property type="project" value="TreeGrafter"/>
</dbReference>
<dbReference type="Pfam" id="PF17287">
    <property type="entry name" value="POTRA_3"/>
    <property type="match status" value="1"/>
</dbReference>
<accession>A0A2A4FBT5</accession>
<dbReference type="Pfam" id="PF03865">
    <property type="entry name" value="ShlB"/>
    <property type="match status" value="1"/>
</dbReference>
<evidence type="ECO:0000259" key="2">
    <source>
        <dbReference type="Pfam" id="PF17287"/>
    </source>
</evidence>
<dbReference type="PANTHER" id="PTHR34597">
    <property type="entry name" value="SLR1661 PROTEIN"/>
    <property type="match status" value="1"/>
</dbReference>
<evidence type="ECO:0000313" key="3">
    <source>
        <dbReference type="EMBL" id="PCE30142.1"/>
    </source>
</evidence>
<dbReference type="InterPro" id="IPR005565">
    <property type="entry name" value="Hemolysn_activator_HlyB_C"/>
</dbReference>
<dbReference type="AlphaFoldDB" id="A0A2A4FBT5"/>
<evidence type="ECO:0000313" key="4">
    <source>
        <dbReference type="Proteomes" id="UP000217994"/>
    </source>
</evidence>
<dbReference type="InterPro" id="IPR051544">
    <property type="entry name" value="TPS_OM_transporter"/>
</dbReference>
<protein>
    <recommendedName>
        <fullName evidence="5">ShlB/FhaC/HecB family hemolysin secretion/activation protein</fullName>
    </recommendedName>
</protein>
<organism evidence="3 4">
    <name type="scientific">Burkholderia ubonensis subsp. mesacidophila</name>
    <dbReference type="NCBI Taxonomy" id="265293"/>
    <lineage>
        <taxon>Bacteria</taxon>
        <taxon>Pseudomonadati</taxon>
        <taxon>Pseudomonadota</taxon>
        <taxon>Betaproteobacteria</taxon>
        <taxon>Burkholderiales</taxon>
        <taxon>Burkholderiaceae</taxon>
        <taxon>Burkholderia</taxon>
        <taxon>Burkholderia cepacia complex</taxon>
    </lineage>
</organism>
<name>A0A2A4FBT5_9BURK</name>
<comment type="caution">
    <text evidence="3">The sequence shown here is derived from an EMBL/GenBank/DDBJ whole genome shotgun (WGS) entry which is preliminary data.</text>
</comment>
<evidence type="ECO:0008006" key="5">
    <source>
        <dbReference type="Google" id="ProtNLM"/>
    </source>
</evidence>
<reference evidence="3 4" key="1">
    <citation type="submission" date="2017-01" db="EMBL/GenBank/DDBJ databases">
        <title>Whole-Genome Shotgun Sequencing of Two beta-Proteobacterial Species in Search of the Bulgecin Biosynthetic Cluster.</title>
        <authorList>
            <person name="Horsman M.E."/>
            <person name="Marous D.R."/>
            <person name="Li R."/>
            <person name="Oliver R.A."/>
            <person name="Byun B."/>
            <person name="Emrich S.J."/>
            <person name="Boggess B."/>
            <person name="Townsend C.A."/>
            <person name="Mobashery S."/>
        </authorList>
    </citation>
    <scope>NUCLEOTIDE SEQUENCE [LARGE SCALE GENOMIC DNA]</scope>
    <source>
        <strain evidence="3 4">ATCC 31433</strain>
    </source>
</reference>